<accession>A0A2I3SF61</accession>
<dbReference type="InParanoid" id="A0A2I3SF61"/>
<dbReference type="GO" id="GO:0015630">
    <property type="term" value="C:microtubule cytoskeleton"/>
    <property type="evidence" value="ECO:0000318"/>
    <property type="project" value="GO_Central"/>
</dbReference>
<dbReference type="GO" id="GO:0060294">
    <property type="term" value="P:cilium movement involved in cell motility"/>
    <property type="evidence" value="ECO:0000318"/>
    <property type="project" value="GO_Central"/>
</dbReference>
<dbReference type="AlphaFoldDB" id="A0A2I3SF61"/>
<reference evidence="1" key="1">
    <citation type="submission" date="2025-08" db="UniProtKB">
        <authorList>
            <consortium name="Ensembl"/>
        </authorList>
    </citation>
    <scope>IDENTIFICATION</scope>
</reference>
<keyword evidence="2" id="KW-1185">Reference proteome</keyword>
<proteinExistence type="predicted"/>
<reference evidence="1" key="2">
    <citation type="submission" date="2025-09" db="UniProtKB">
        <authorList>
            <consortium name="Ensembl"/>
        </authorList>
    </citation>
    <scope>IDENTIFICATION</scope>
</reference>
<dbReference type="Bgee" id="ENSPTRG00000048778">
    <property type="expression patterns" value="Expressed in thymus and 6 other cell types or tissues"/>
</dbReference>
<evidence type="ECO:0000313" key="1">
    <source>
        <dbReference type="Ensembl" id="ENSPTRP00000075674.1"/>
    </source>
</evidence>
<dbReference type="GeneTree" id="ENSGT00550000076453"/>
<dbReference type="GO" id="GO:0060271">
    <property type="term" value="P:cilium assembly"/>
    <property type="evidence" value="ECO:0000318"/>
    <property type="project" value="GO_Central"/>
</dbReference>
<organism evidence="1 2">
    <name type="scientific">Pan troglodytes</name>
    <name type="common">Chimpanzee</name>
    <dbReference type="NCBI Taxonomy" id="9598"/>
    <lineage>
        <taxon>Eukaryota</taxon>
        <taxon>Metazoa</taxon>
        <taxon>Chordata</taxon>
        <taxon>Craniata</taxon>
        <taxon>Vertebrata</taxon>
        <taxon>Euteleostomi</taxon>
        <taxon>Mammalia</taxon>
        <taxon>Eutheria</taxon>
        <taxon>Euarchontoglires</taxon>
        <taxon>Primates</taxon>
        <taxon>Haplorrhini</taxon>
        <taxon>Catarrhini</taxon>
        <taxon>Hominidae</taxon>
        <taxon>Pan</taxon>
    </lineage>
</organism>
<evidence type="ECO:0000313" key="2">
    <source>
        <dbReference type="Proteomes" id="UP000002277"/>
    </source>
</evidence>
<dbReference type="OMA" id="CLHMVAH"/>
<name>A0A2I3SF61_PANTR</name>
<protein>
    <submittedName>
        <fullName evidence="1">Uncharacterized protein</fullName>
    </submittedName>
</protein>
<dbReference type="Ensembl" id="ENSPTRT00000106900.1">
    <property type="protein sequence ID" value="ENSPTRP00000075674.1"/>
    <property type="gene ID" value="ENSPTRG00000048778.1"/>
</dbReference>
<sequence>AGGSSSLRPQVLATQQLCLHMVAHEVGMLAALAALQVVSGDGEGRLRGIQGVLQVLLLGQQQIGLRSQPVHVLQSLAHTARGDLLRPLRQRLGLCGQLLALVPLQLPLRLVAVGEGLVVASIAVLEPHLQLAGGRVGARFADHIVLFAGQLAGRHCLRGPGE</sequence>
<dbReference type="Proteomes" id="UP000002277">
    <property type="component" value="Unplaced"/>
</dbReference>